<evidence type="ECO:0000313" key="2">
    <source>
        <dbReference type="EMBL" id="KAK9925293.1"/>
    </source>
</evidence>
<keyword evidence="3" id="KW-1185">Reference proteome</keyword>
<dbReference type="EMBL" id="JBEDUW010000006">
    <property type="protein sequence ID" value="KAK9925293.1"/>
    <property type="molecule type" value="Genomic_DNA"/>
</dbReference>
<gene>
    <name evidence="2" type="ORF">M0R45_033621</name>
</gene>
<comment type="caution">
    <text evidence="2">The sequence shown here is derived from an EMBL/GenBank/DDBJ whole genome shotgun (WGS) entry which is preliminary data.</text>
</comment>
<reference evidence="2 3" key="1">
    <citation type="journal article" date="2023" name="G3 (Bethesda)">
        <title>A chromosome-length genome assembly and annotation of blackberry (Rubus argutus, cv. 'Hillquist').</title>
        <authorList>
            <person name="Bruna T."/>
            <person name="Aryal R."/>
            <person name="Dudchenko O."/>
            <person name="Sargent D.J."/>
            <person name="Mead D."/>
            <person name="Buti M."/>
            <person name="Cavallini A."/>
            <person name="Hytonen T."/>
            <person name="Andres J."/>
            <person name="Pham M."/>
            <person name="Weisz D."/>
            <person name="Mascagni F."/>
            <person name="Usai G."/>
            <person name="Natali L."/>
            <person name="Bassil N."/>
            <person name="Fernandez G.E."/>
            <person name="Lomsadze A."/>
            <person name="Armour M."/>
            <person name="Olukolu B."/>
            <person name="Poorten T."/>
            <person name="Britton C."/>
            <person name="Davik J."/>
            <person name="Ashrafi H."/>
            <person name="Aiden E.L."/>
            <person name="Borodovsky M."/>
            <person name="Worthington M."/>
        </authorList>
    </citation>
    <scope>NUCLEOTIDE SEQUENCE [LARGE SCALE GENOMIC DNA]</scope>
    <source>
        <strain evidence="2">PI 553951</strain>
    </source>
</reference>
<proteinExistence type="predicted"/>
<name>A0AAW1WMD8_RUBAR</name>
<dbReference type="Proteomes" id="UP001457282">
    <property type="component" value="Unassembled WGS sequence"/>
</dbReference>
<organism evidence="2 3">
    <name type="scientific">Rubus argutus</name>
    <name type="common">Southern blackberry</name>
    <dbReference type="NCBI Taxonomy" id="59490"/>
    <lineage>
        <taxon>Eukaryota</taxon>
        <taxon>Viridiplantae</taxon>
        <taxon>Streptophyta</taxon>
        <taxon>Embryophyta</taxon>
        <taxon>Tracheophyta</taxon>
        <taxon>Spermatophyta</taxon>
        <taxon>Magnoliopsida</taxon>
        <taxon>eudicotyledons</taxon>
        <taxon>Gunneridae</taxon>
        <taxon>Pentapetalae</taxon>
        <taxon>rosids</taxon>
        <taxon>fabids</taxon>
        <taxon>Rosales</taxon>
        <taxon>Rosaceae</taxon>
        <taxon>Rosoideae</taxon>
        <taxon>Rosoideae incertae sedis</taxon>
        <taxon>Rubus</taxon>
    </lineage>
</organism>
<evidence type="ECO:0000313" key="3">
    <source>
        <dbReference type="Proteomes" id="UP001457282"/>
    </source>
</evidence>
<evidence type="ECO:0000256" key="1">
    <source>
        <dbReference type="SAM" id="MobiDB-lite"/>
    </source>
</evidence>
<sequence>MPSHRNLTLSHQTRRFHREATPSAITQSSEPPRIKTVPPSLDSQFQPTAQPDPLRRRRTSPAIPCRRRYRQASTAALPGLGFSFLPAIAALRCPSLLLLFMPRRCSHPSPPSFLASLPHPLPSPLCFCHLCAVQPVVPPAKDIKE</sequence>
<feature type="compositionally biased region" description="Polar residues" evidence="1">
    <location>
        <begin position="1"/>
        <end position="11"/>
    </location>
</feature>
<dbReference type="AlphaFoldDB" id="A0AAW1WMD8"/>
<accession>A0AAW1WMD8</accession>
<protein>
    <submittedName>
        <fullName evidence="2">Uncharacterized protein</fullName>
    </submittedName>
</protein>
<feature type="region of interest" description="Disordered" evidence="1">
    <location>
        <begin position="1"/>
        <end position="61"/>
    </location>
</feature>